<evidence type="ECO:0000313" key="2">
    <source>
        <dbReference type="Proteomes" id="UP001236585"/>
    </source>
</evidence>
<name>A0ABY8W0P1_9MYCO</name>
<dbReference type="Proteomes" id="UP001236585">
    <property type="component" value="Chromosome"/>
</dbReference>
<organism evidence="1 2">
    <name type="scientific">Candidatus Mycobacterium wuenschmannii</name>
    <dbReference type="NCBI Taxonomy" id="3027808"/>
    <lineage>
        <taxon>Bacteria</taxon>
        <taxon>Bacillati</taxon>
        <taxon>Actinomycetota</taxon>
        <taxon>Actinomycetes</taxon>
        <taxon>Mycobacteriales</taxon>
        <taxon>Mycobacteriaceae</taxon>
        <taxon>Mycobacterium</taxon>
    </lineage>
</organism>
<reference evidence="1 2" key="1">
    <citation type="journal article" date="2023" name="Microbiol. Resour. Announc.">
        <title>Complete Genome Sequence of Mycobacterium wuenschmanii, a novel Nontuberculous Mycobacterium Isolated from a captive population of Amazon Milk Frogs.</title>
        <authorList>
            <person name="Hicks J."/>
            <person name="Zeineldin M."/>
            <person name="Ward H."/>
            <person name="Wuenschmann A."/>
            <person name="Camp P."/>
            <person name="Farrell D."/>
            <person name="Lehman K."/>
            <person name="Thacker T."/>
            <person name="Cuthbert E."/>
        </authorList>
    </citation>
    <scope>NUCLEOTIDE SEQUENCE [LARGE SCALE GENOMIC DNA]</scope>
    <source>
        <strain evidence="1 2">Wuenschmanii</strain>
    </source>
</reference>
<evidence type="ECO:0000313" key="1">
    <source>
        <dbReference type="EMBL" id="WIM87339.1"/>
    </source>
</evidence>
<sequence>MPSAPSFSAEQAAAAKAEVCAAYEKIHRASVANSGRSGGDDPTAQLAVAINERQIYVAGNARLLGALADEPATPPDLAAATRKLAKLFQNLTLDNLASDPAVPEQNEANHTALTIQNLCK</sequence>
<protein>
    <submittedName>
        <fullName evidence="1">Uncharacterized protein</fullName>
    </submittedName>
</protein>
<gene>
    <name evidence="1" type="ORF">PT015_21225</name>
</gene>
<accession>A0ABY8W0P1</accession>
<dbReference type="RefSeq" id="WP_285187030.1">
    <property type="nucleotide sequence ID" value="NZ_CP126981.1"/>
</dbReference>
<keyword evidence="2" id="KW-1185">Reference proteome</keyword>
<dbReference type="EMBL" id="CP126981">
    <property type="protein sequence ID" value="WIM87339.1"/>
    <property type="molecule type" value="Genomic_DNA"/>
</dbReference>
<proteinExistence type="predicted"/>